<dbReference type="InterPro" id="IPR011009">
    <property type="entry name" value="Kinase-like_dom_sf"/>
</dbReference>
<evidence type="ECO:0000256" key="3">
    <source>
        <dbReference type="ARBA" id="ARBA00022741"/>
    </source>
</evidence>
<dbReference type="SUPFAM" id="SSF56112">
    <property type="entry name" value="Protein kinase-like (PK-like)"/>
    <property type="match status" value="1"/>
</dbReference>
<reference evidence="9" key="1">
    <citation type="journal article" date="2021" name="PeerJ">
        <title>Extensive microbial diversity within the chicken gut microbiome revealed by metagenomics and culture.</title>
        <authorList>
            <person name="Gilroy R."/>
            <person name="Ravi A."/>
            <person name="Getino M."/>
            <person name="Pursley I."/>
            <person name="Horton D.L."/>
            <person name="Alikhan N.F."/>
            <person name="Baker D."/>
            <person name="Gharbi K."/>
            <person name="Hall N."/>
            <person name="Watson M."/>
            <person name="Adriaenssens E.M."/>
            <person name="Foster-Nyarko E."/>
            <person name="Jarju S."/>
            <person name="Secka A."/>
            <person name="Antonio M."/>
            <person name="Oren A."/>
            <person name="Chaudhuri R.R."/>
            <person name="La Ragione R."/>
            <person name="Hildebrand F."/>
            <person name="Pallen M.J."/>
        </authorList>
    </citation>
    <scope>NUCLEOTIDE SEQUENCE</scope>
    <source>
        <strain evidence="9">ChiHjej12B11-1927</strain>
    </source>
</reference>
<dbReference type="SMART" id="SM00220">
    <property type="entry name" value="S_TKc"/>
    <property type="match status" value="1"/>
</dbReference>
<comment type="caution">
    <text evidence="9">The sequence shown here is derived from an EMBL/GenBank/DDBJ whole genome shotgun (WGS) entry which is preliminary data.</text>
</comment>
<keyword evidence="4" id="KW-0418">Kinase</keyword>
<dbReference type="InterPro" id="IPR011990">
    <property type="entry name" value="TPR-like_helical_dom_sf"/>
</dbReference>
<dbReference type="InterPro" id="IPR008271">
    <property type="entry name" value="Ser/Thr_kinase_AS"/>
</dbReference>
<accession>A0A9D1VPI6</accession>
<sequence length="519" mass="59330">LILWLKQLCEVLGYLHSQKPPIYHSDIKPGNIMVTPEGNICLIDFNISLGSGYQAGILGLSQWYAAPEQYEKAELFTKGLDSSRIVLDGRMDIYSLGATFYTLMSGLLPDRQGGEFLPLNSMHLPYSSALVHIVEKAMEERPRKRFATAQAMHRALDYIYKMDAGYRRLQKISCSLWGGCGLLLVAGILCCTYGWKESAREDYRRDYQEFYETAQKYEDENTISIGIDIVNNSRYRGILTDNPEDKAQILYMIGNIYYGLEDYASAEEYFQEAAQEDSEPLYYRDQALAAAKQGNTAEAENVLDQARQEGMENDQILLARQEVAFAKEDFEEVLSIGERLENSQDSDTAAYSCILTSKVWGKTGDYDAQAEYLEKAYALGGDNRCLRELGSSYLTAAENVSRSSREMYLKRARECYEKLEESYGVTYRDQLNLAVICEELGDYQEAKSRLELMEESYPEEYQIYMHLAYICLKQGEEEPEDDSYYEEAVSYYREARTAYRQAGSPEDSSMAELEDYMES</sequence>
<dbReference type="SUPFAM" id="SSF81901">
    <property type="entry name" value="HCP-like"/>
    <property type="match status" value="1"/>
</dbReference>
<dbReference type="InterPro" id="IPR000719">
    <property type="entry name" value="Prot_kinase_dom"/>
</dbReference>
<dbReference type="GO" id="GO:0004674">
    <property type="term" value="F:protein serine/threonine kinase activity"/>
    <property type="evidence" value="ECO:0007669"/>
    <property type="project" value="UniProtKB-EC"/>
</dbReference>
<dbReference type="EMBL" id="DXFG01000331">
    <property type="protein sequence ID" value="HIX39044.1"/>
    <property type="molecule type" value="Genomic_DNA"/>
</dbReference>
<evidence type="ECO:0000313" key="10">
    <source>
        <dbReference type="Proteomes" id="UP000824230"/>
    </source>
</evidence>
<evidence type="ECO:0000256" key="7">
    <source>
        <dbReference type="SAM" id="MobiDB-lite"/>
    </source>
</evidence>
<name>A0A9D1VPI6_9FIRM</name>
<dbReference type="PROSITE" id="PS50011">
    <property type="entry name" value="PROTEIN_KINASE_DOM"/>
    <property type="match status" value="1"/>
</dbReference>
<feature type="region of interest" description="Disordered" evidence="7">
    <location>
        <begin position="500"/>
        <end position="519"/>
    </location>
</feature>
<dbReference type="PANTHER" id="PTHR43289">
    <property type="entry name" value="MITOGEN-ACTIVATED PROTEIN KINASE KINASE KINASE 20-RELATED"/>
    <property type="match status" value="1"/>
</dbReference>
<dbReference type="Gene3D" id="1.25.40.10">
    <property type="entry name" value="Tetratricopeptide repeat domain"/>
    <property type="match status" value="2"/>
</dbReference>
<dbReference type="EC" id="2.7.11.1" evidence="1"/>
<protein>
    <recommendedName>
        <fullName evidence="1">non-specific serine/threonine protein kinase</fullName>
        <ecNumber evidence="1">2.7.11.1</ecNumber>
    </recommendedName>
</protein>
<feature type="repeat" description="TPR" evidence="6">
    <location>
        <begin position="247"/>
        <end position="280"/>
    </location>
</feature>
<dbReference type="SMART" id="SM00028">
    <property type="entry name" value="TPR"/>
    <property type="match status" value="3"/>
</dbReference>
<evidence type="ECO:0000256" key="5">
    <source>
        <dbReference type="ARBA" id="ARBA00022840"/>
    </source>
</evidence>
<dbReference type="Pfam" id="PF00069">
    <property type="entry name" value="Pkinase"/>
    <property type="match status" value="1"/>
</dbReference>
<dbReference type="PROSITE" id="PS00108">
    <property type="entry name" value="PROTEIN_KINASE_ST"/>
    <property type="match status" value="1"/>
</dbReference>
<dbReference type="GO" id="GO:0005524">
    <property type="term" value="F:ATP binding"/>
    <property type="evidence" value="ECO:0007669"/>
    <property type="project" value="UniProtKB-KW"/>
</dbReference>
<evidence type="ECO:0000256" key="2">
    <source>
        <dbReference type="ARBA" id="ARBA00022679"/>
    </source>
</evidence>
<evidence type="ECO:0000259" key="8">
    <source>
        <dbReference type="PROSITE" id="PS50011"/>
    </source>
</evidence>
<gene>
    <name evidence="9" type="ORF">H9738_14450</name>
</gene>
<keyword evidence="6" id="KW-0802">TPR repeat</keyword>
<dbReference type="InterPro" id="IPR019734">
    <property type="entry name" value="TPR_rpt"/>
</dbReference>
<evidence type="ECO:0000256" key="6">
    <source>
        <dbReference type="PROSITE-ProRule" id="PRU00339"/>
    </source>
</evidence>
<keyword evidence="3" id="KW-0547">Nucleotide-binding</keyword>
<dbReference type="PROSITE" id="PS50005">
    <property type="entry name" value="TPR"/>
    <property type="match status" value="1"/>
</dbReference>
<keyword evidence="2" id="KW-0808">Transferase</keyword>
<feature type="domain" description="Protein kinase" evidence="8">
    <location>
        <begin position="1"/>
        <end position="156"/>
    </location>
</feature>
<feature type="non-terminal residue" evidence="9">
    <location>
        <position position="1"/>
    </location>
</feature>
<dbReference type="Gene3D" id="1.10.510.10">
    <property type="entry name" value="Transferase(Phosphotransferase) domain 1"/>
    <property type="match status" value="1"/>
</dbReference>
<proteinExistence type="predicted"/>
<keyword evidence="5" id="KW-0067">ATP-binding</keyword>
<dbReference type="Proteomes" id="UP000824230">
    <property type="component" value="Unassembled WGS sequence"/>
</dbReference>
<organism evidence="9 10">
    <name type="scientific">Candidatus Blautia pullistercoris</name>
    <dbReference type="NCBI Taxonomy" id="2838499"/>
    <lineage>
        <taxon>Bacteria</taxon>
        <taxon>Bacillati</taxon>
        <taxon>Bacillota</taxon>
        <taxon>Clostridia</taxon>
        <taxon>Lachnospirales</taxon>
        <taxon>Lachnospiraceae</taxon>
        <taxon>Blautia</taxon>
    </lineage>
</organism>
<dbReference type="AlphaFoldDB" id="A0A9D1VPI6"/>
<dbReference type="PANTHER" id="PTHR43289:SF6">
    <property type="entry name" value="SERINE_THREONINE-PROTEIN KINASE NEKL-3"/>
    <property type="match status" value="1"/>
</dbReference>
<evidence type="ECO:0000313" key="9">
    <source>
        <dbReference type="EMBL" id="HIX39044.1"/>
    </source>
</evidence>
<evidence type="ECO:0000256" key="1">
    <source>
        <dbReference type="ARBA" id="ARBA00012513"/>
    </source>
</evidence>
<dbReference type="Pfam" id="PF13432">
    <property type="entry name" value="TPR_16"/>
    <property type="match status" value="1"/>
</dbReference>
<reference evidence="9" key="2">
    <citation type="submission" date="2021-04" db="EMBL/GenBank/DDBJ databases">
        <authorList>
            <person name="Gilroy R."/>
        </authorList>
    </citation>
    <scope>NUCLEOTIDE SEQUENCE</scope>
    <source>
        <strain evidence="9">ChiHjej12B11-1927</strain>
    </source>
</reference>
<evidence type="ECO:0000256" key="4">
    <source>
        <dbReference type="ARBA" id="ARBA00022777"/>
    </source>
</evidence>